<keyword evidence="2" id="KW-1185">Reference proteome</keyword>
<accession>A0A0D0INS1</accession>
<evidence type="ECO:0000313" key="2">
    <source>
        <dbReference type="Proteomes" id="UP000032120"/>
    </source>
</evidence>
<name>A0A0D0INS1_9MICO</name>
<dbReference type="Proteomes" id="UP000032120">
    <property type="component" value="Unassembled WGS sequence"/>
</dbReference>
<proteinExistence type="predicted"/>
<comment type="caution">
    <text evidence="1">The sequence shown here is derived from an EMBL/GenBank/DDBJ whole genome shotgun (WGS) entry which is preliminary data.</text>
</comment>
<organism evidence="1 2">
    <name type="scientific">Leucobacter komagatae</name>
    <dbReference type="NCBI Taxonomy" id="55969"/>
    <lineage>
        <taxon>Bacteria</taxon>
        <taxon>Bacillati</taxon>
        <taxon>Actinomycetota</taxon>
        <taxon>Actinomycetes</taxon>
        <taxon>Micrococcales</taxon>
        <taxon>Microbacteriaceae</taxon>
        <taxon>Leucobacter</taxon>
    </lineage>
</organism>
<dbReference type="EMBL" id="JXSQ01000004">
    <property type="protein sequence ID" value="KIP53204.1"/>
    <property type="molecule type" value="Genomic_DNA"/>
</dbReference>
<sequence>MASMRSRIFRTTVVGDTYVDGPGSITGFSVVEEDGEFYLREVADASNVENIVETTIEPSEDWVAWFIPAPGHTWSEQAENFKKVIGEYGKK</sequence>
<dbReference type="AlphaFoldDB" id="A0A0D0INS1"/>
<evidence type="ECO:0000313" key="1">
    <source>
        <dbReference type="EMBL" id="KIP53204.1"/>
    </source>
</evidence>
<gene>
    <name evidence="1" type="ORF">SD72_05210</name>
</gene>
<reference evidence="1 2" key="1">
    <citation type="submission" date="2015-01" db="EMBL/GenBank/DDBJ databases">
        <title>Draft genome sequence of Leucobacter komagatae strain VKM ST2845.</title>
        <authorList>
            <person name="Karlyshev A.V."/>
            <person name="Kudryashova E.B."/>
        </authorList>
    </citation>
    <scope>NUCLEOTIDE SEQUENCE [LARGE SCALE GENOMIC DNA]</scope>
    <source>
        <strain evidence="1 2">VKM ST2845</strain>
    </source>
</reference>
<protein>
    <submittedName>
        <fullName evidence="1">Uncharacterized protein</fullName>
    </submittedName>
</protein>